<dbReference type="InterPro" id="IPR050697">
    <property type="entry name" value="Adenylyl/Guanylyl_Cyclase_3/4"/>
</dbReference>
<feature type="transmembrane region" description="Helical" evidence="4">
    <location>
        <begin position="65"/>
        <end position="83"/>
    </location>
</feature>
<protein>
    <submittedName>
        <fullName evidence="6">Adenylate/guanylate cyclase catalytic domain protein</fullName>
    </submittedName>
</protein>
<dbReference type="GO" id="GO:0006171">
    <property type="term" value="P:cAMP biosynthetic process"/>
    <property type="evidence" value="ECO:0007669"/>
    <property type="project" value="TreeGrafter"/>
</dbReference>
<dbReference type="GO" id="GO:0004016">
    <property type="term" value="F:adenylate cyclase activity"/>
    <property type="evidence" value="ECO:0007669"/>
    <property type="project" value="UniProtKB-ARBA"/>
</dbReference>
<feature type="transmembrane region" description="Helical" evidence="4">
    <location>
        <begin position="104"/>
        <end position="122"/>
    </location>
</feature>
<accession>A0A0E2B4I2</accession>
<name>A0A0E2B4I2_9LEPT</name>
<reference evidence="6 7" key="1">
    <citation type="submission" date="2012-10" db="EMBL/GenBank/DDBJ databases">
        <authorList>
            <person name="Harkins D.M."/>
            <person name="Durkin A.S."/>
            <person name="Brinkac L.M."/>
            <person name="Selengut J.D."/>
            <person name="Sanka R."/>
            <person name="DePew J."/>
            <person name="Purushe J."/>
            <person name="Peacock S.J."/>
            <person name="Thaipadungpanit J."/>
            <person name="Wuthiekanun V.W."/>
            <person name="Day N.P."/>
            <person name="Vinetz J.M."/>
            <person name="Sutton G.G."/>
            <person name="Nelson W.C."/>
            <person name="Fouts D.E."/>
        </authorList>
    </citation>
    <scope>NUCLEOTIDE SEQUENCE [LARGE SCALE GENOMIC DNA]</scope>
    <source>
        <strain evidence="6 7">H1</strain>
    </source>
</reference>
<dbReference type="GO" id="GO:0035556">
    <property type="term" value="P:intracellular signal transduction"/>
    <property type="evidence" value="ECO:0007669"/>
    <property type="project" value="InterPro"/>
</dbReference>
<feature type="transmembrane region" description="Helical" evidence="4">
    <location>
        <begin position="153"/>
        <end position="173"/>
    </location>
</feature>
<comment type="subcellular location">
    <subcellularLocation>
        <location evidence="1">Cell membrane</location>
        <topology evidence="1">Multi-pass membrane protein</topology>
    </subcellularLocation>
</comment>
<dbReference type="PANTHER" id="PTHR43081:SF17">
    <property type="entry name" value="BLL5647 PROTEIN"/>
    <property type="match status" value="1"/>
</dbReference>
<dbReference type="InterPro" id="IPR029787">
    <property type="entry name" value="Nucleotide_cyclase"/>
</dbReference>
<dbReference type="RefSeq" id="WP_004765432.1">
    <property type="nucleotide sequence ID" value="NZ_AHMY02000040.1"/>
</dbReference>
<evidence type="ECO:0000256" key="4">
    <source>
        <dbReference type="SAM" id="Phobius"/>
    </source>
</evidence>
<evidence type="ECO:0000313" key="6">
    <source>
        <dbReference type="EMBL" id="EKO15726.1"/>
    </source>
</evidence>
<keyword evidence="2" id="KW-1003">Cell membrane</keyword>
<proteinExistence type="predicted"/>
<dbReference type="GO" id="GO:0005886">
    <property type="term" value="C:plasma membrane"/>
    <property type="evidence" value="ECO:0007669"/>
    <property type="project" value="UniProtKB-SubCell"/>
</dbReference>
<dbReference type="PROSITE" id="PS50125">
    <property type="entry name" value="GUANYLATE_CYCLASE_2"/>
    <property type="match status" value="1"/>
</dbReference>
<dbReference type="Gene3D" id="3.30.70.1230">
    <property type="entry name" value="Nucleotide cyclase"/>
    <property type="match status" value="1"/>
</dbReference>
<evidence type="ECO:0000256" key="3">
    <source>
        <dbReference type="ARBA" id="ARBA00023136"/>
    </source>
</evidence>
<dbReference type="Proteomes" id="UP000006253">
    <property type="component" value="Unassembled WGS sequence"/>
</dbReference>
<dbReference type="AlphaFoldDB" id="A0A0E2B4I2"/>
<keyword evidence="3 4" id="KW-0472">Membrane</keyword>
<dbReference type="CDD" id="cd07302">
    <property type="entry name" value="CHD"/>
    <property type="match status" value="1"/>
</dbReference>
<feature type="transmembrane region" description="Helical" evidence="4">
    <location>
        <begin position="34"/>
        <end position="53"/>
    </location>
</feature>
<dbReference type="Pfam" id="PF00211">
    <property type="entry name" value="Guanylate_cyc"/>
    <property type="match status" value="1"/>
</dbReference>
<evidence type="ECO:0000256" key="2">
    <source>
        <dbReference type="ARBA" id="ARBA00022475"/>
    </source>
</evidence>
<dbReference type="InterPro" id="IPR001054">
    <property type="entry name" value="A/G_cyclase"/>
</dbReference>
<evidence type="ECO:0000313" key="7">
    <source>
        <dbReference type="Proteomes" id="UP000006253"/>
    </source>
</evidence>
<dbReference type="EMBL" id="AHMY02000040">
    <property type="protein sequence ID" value="EKO15726.1"/>
    <property type="molecule type" value="Genomic_DNA"/>
</dbReference>
<sequence>MANPIQELTKKFKKPTMDPLSYEILKSEIIRTKILFIFFASVSVIMSVIFVVFHEWIVKETGGHFPFYAVLGVNLGTAIYELVINRIFNRFLQKRKGVFSVARFGNVLIEISSVGLLLWFNIGAFASPLIPLYSPAVLTFFIFIILSVLRLEFWLSVFTGFVAGAELLVLAVLYIPQNPIPMPINFFNSLAPFISKSLLFLFSGIAAGLVGIQLKRSLVSAMSAVQEKNKVVGMFGQYVSPDVVDRLLEQKNESFSEFKRVCVMFLDIRNFTRFSEKRPPGEVIDYLNYIFSHLIDIVNVHNGMINKFLGDGFMAVFGAPISDGGNDVKNAVEASLELLKKIEFLNQEGKIPETQIGIGLHTGEAMTGNVGSEARKEYTIIGDVVNLASRVESLNKEFGTKLLVTQAVYDNIKDTVPGRHLSSIHVKGREEPVDVYELGKI</sequence>
<evidence type="ECO:0000259" key="5">
    <source>
        <dbReference type="PROSITE" id="PS50125"/>
    </source>
</evidence>
<dbReference type="SUPFAM" id="SSF55073">
    <property type="entry name" value="Nucleotide cyclase"/>
    <property type="match status" value="1"/>
</dbReference>
<keyword evidence="4" id="KW-0812">Transmembrane</keyword>
<organism evidence="6 7">
    <name type="scientific">Leptospira kirschneri str. H1</name>
    <dbReference type="NCBI Taxonomy" id="1049966"/>
    <lineage>
        <taxon>Bacteria</taxon>
        <taxon>Pseudomonadati</taxon>
        <taxon>Spirochaetota</taxon>
        <taxon>Spirochaetia</taxon>
        <taxon>Leptospirales</taxon>
        <taxon>Leptospiraceae</taxon>
        <taxon>Leptospira</taxon>
    </lineage>
</organism>
<gene>
    <name evidence="6" type="ORF">LEP1GSC081_3272</name>
</gene>
<feature type="transmembrane region" description="Helical" evidence="4">
    <location>
        <begin position="193"/>
        <end position="212"/>
    </location>
</feature>
<comment type="caution">
    <text evidence="6">The sequence shown here is derived from an EMBL/GenBank/DDBJ whole genome shotgun (WGS) entry which is preliminary data.</text>
</comment>
<dbReference type="PANTHER" id="PTHR43081">
    <property type="entry name" value="ADENYLATE CYCLASE, TERMINAL-DIFFERENTIATION SPECIFIC-RELATED"/>
    <property type="match status" value="1"/>
</dbReference>
<feature type="transmembrane region" description="Helical" evidence="4">
    <location>
        <begin position="128"/>
        <end position="146"/>
    </location>
</feature>
<keyword evidence="4" id="KW-1133">Transmembrane helix</keyword>
<dbReference type="SMART" id="SM00044">
    <property type="entry name" value="CYCc"/>
    <property type="match status" value="1"/>
</dbReference>
<evidence type="ECO:0000256" key="1">
    <source>
        <dbReference type="ARBA" id="ARBA00004651"/>
    </source>
</evidence>
<feature type="domain" description="Guanylate cyclase" evidence="5">
    <location>
        <begin position="262"/>
        <end position="392"/>
    </location>
</feature>